<sequence length="260" mass="27971">MQDVDGSHLLFPAFPSQVGHCANGVLVVVDAVEVEDVVEDGVEDVVEDDVEDVVEDVVEVVVEDGVEDVLEDVVEDVVEVVVEDDVEDVVEDVVEVVVEDGVEDVLEDVLEDVVEDGVEDVVEDVFEDVVEDDVVDDVVGKLEVIDELVDAAELPLDEVGVEVLELVFCSAELDDWLEEPVLLVEADEETDGEEDAEPAGDGVETEVRTGDSVPEVGEDDTVMIHPIFCVADEESVRGILELIGADGDLTEGGWVSAGMR</sequence>
<evidence type="ECO:0000313" key="2">
    <source>
        <dbReference type="Proteomes" id="UP001148737"/>
    </source>
</evidence>
<dbReference type="EMBL" id="JANAKD010000498">
    <property type="protein sequence ID" value="KAJ3493340.1"/>
    <property type="molecule type" value="Genomic_DNA"/>
</dbReference>
<protein>
    <submittedName>
        <fullName evidence="1">Uncharacterized protein</fullName>
    </submittedName>
</protein>
<accession>A0ACC1QVZ9</accession>
<dbReference type="Proteomes" id="UP001148737">
    <property type="component" value="Unassembled WGS sequence"/>
</dbReference>
<reference evidence="1" key="1">
    <citation type="submission" date="2022-07" db="EMBL/GenBank/DDBJ databases">
        <title>Genome Sequence of Lecanicillium saksenae.</title>
        <authorList>
            <person name="Buettner E."/>
        </authorList>
    </citation>
    <scope>NUCLEOTIDE SEQUENCE</scope>
    <source>
        <strain evidence="1">VT-O1</strain>
    </source>
</reference>
<proteinExistence type="predicted"/>
<keyword evidence="2" id="KW-1185">Reference proteome</keyword>
<gene>
    <name evidence="1" type="ORF">NLG97_g4795</name>
</gene>
<organism evidence="1 2">
    <name type="scientific">Lecanicillium saksenae</name>
    <dbReference type="NCBI Taxonomy" id="468837"/>
    <lineage>
        <taxon>Eukaryota</taxon>
        <taxon>Fungi</taxon>
        <taxon>Dikarya</taxon>
        <taxon>Ascomycota</taxon>
        <taxon>Pezizomycotina</taxon>
        <taxon>Sordariomycetes</taxon>
        <taxon>Hypocreomycetidae</taxon>
        <taxon>Hypocreales</taxon>
        <taxon>Cordycipitaceae</taxon>
        <taxon>Lecanicillium</taxon>
    </lineage>
</organism>
<name>A0ACC1QVZ9_9HYPO</name>
<comment type="caution">
    <text evidence="1">The sequence shown here is derived from an EMBL/GenBank/DDBJ whole genome shotgun (WGS) entry which is preliminary data.</text>
</comment>
<evidence type="ECO:0000313" key="1">
    <source>
        <dbReference type="EMBL" id="KAJ3493340.1"/>
    </source>
</evidence>